<proteinExistence type="predicted"/>
<organism evidence="1 2">
    <name type="scientific">Discina gigas</name>
    <dbReference type="NCBI Taxonomy" id="1032678"/>
    <lineage>
        <taxon>Eukaryota</taxon>
        <taxon>Fungi</taxon>
        <taxon>Dikarya</taxon>
        <taxon>Ascomycota</taxon>
        <taxon>Pezizomycotina</taxon>
        <taxon>Pezizomycetes</taxon>
        <taxon>Pezizales</taxon>
        <taxon>Discinaceae</taxon>
        <taxon>Discina</taxon>
    </lineage>
</organism>
<protein>
    <recommendedName>
        <fullName evidence="3">Amidoligase enzyme</fullName>
    </recommendedName>
</protein>
<dbReference type="PANTHER" id="PTHR36847:SF1">
    <property type="entry name" value="AMIDOLIGASE ENZYME"/>
    <property type="match status" value="1"/>
</dbReference>
<keyword evidence="2" id="KW-1185">Reference proteome</keyword>
<name>A0ABR3GVX3_9PEZI</name>
<evidence type="ECO:0008006" key="3">
    <source>
        <dbReference type="Google" id="ProtNLM"/>
    </source>
</evidence>
<evidence type="ECO:0000313" key="2">
    <source>
        <dbReference type="Proteomes" id="UP001447188"/>
    </source>
</evidence>
<dbReference type="Proteomes" id="UP001447188">
    <property type="component" value="Unassembled WGS sequence"/>
</dbReference>
<evidence type="ECO:0000313" key="1">
    <source>
        <dbReference type="EMBL" id="KAL0639746.1"/>
    </source>
</evidence>
<dbReference type="Pfam" id="PF12224">
    <property type="entry name" value="Amidoligase_2"/>
    <property type="match status" value="1"/>
</dbReference>
<dbReference type="EMBL" id="JBBBZM010000009">
    <property type="protein sequence ID" value="KAL0639746.1"/>
    <property type="molecule type" value="Genomic_DNA"/>
</dbReference>
<gene>
    <name evidence="1" type="ORF">Q9L58_001313</name>
</gene>
<reference evidence="1 2" key="1">
    <citation type="submission" date="2024-02" db="EMBL/GenBank/DDBJ databases">
        <title>Discinaceae phylogenomics.</title>
        <authorList>
            <person name="Dirks A.C."/>
            <person name="James T.Y."/>
        </authorList>
    </citation>
    <scope>NUCLEOTIDE SEQUENCE [LARGE SCALE GENOMIC DNA]</scope>
    <source>
        <strain evidence="1 2">ACD0624</strain>
    </source>
</reference>
<comment type="caution">
    <text evidence="1">The sequence shown here is derived from an EMBL/GenBank/DDBJ whole genome shotgun (WGS) entry which is preliminary data.</text>
</comment>
<accession>A0ABR3GVX3</accession>
<dbReference type="PANTHER" id="PTHR36847">
    <property type="entry name" value="AMIDOLIGASE ENZYME"/>
    <property type="match status" value="1"/>
</dbReference>
<sequence length="319" mass="36482">MIDKNVITIGVELEFLVCDLPVDFQHFKEFDLVVDALKPMADKLGVQVFQTAIITTPGMCPSQSELFECFHVQDDGTIQPSSPTQRGVEVATPILRNRTWETVIPAMCKALQTTFKIRCNSSTGLHVHIGIGQPYTFQHLKRFSKAVILFEDQMDNCHPVWRSGDQPSEGAGCYIKSCRNNRIFRYKTNPECMKIIDTTFDADDLLAMVNCHPIKYDSCDKYYKYNLTNTWDYKTIEFRQAAGTVNADKILDWIRRVIMFVDRSISTSNKEFEDWSRIGVNDPKIYEQFGVPVPKAFNNTIDPVTFPHSTPLGWGRQRG</sequence>
<dbReference type="InterPro" id="IPR022025">
    <property type="entry name" value="Amidoligase_2"/>
</dbReference>